<dbReference type="InterPro" id="IPR036181">
    <property type="entry name" value="MIT_dom_sf"/>
</dbReference>
<dbReference type="Gene3D" id="1.10.8.60">
    <property type="match status" value="1"/>
</dbReference>
<dbReference type="InterPro" id="IPR041569">
    <property type="entry name" value="AAA_lid_3"/>
</dbReference>
<dbReference type="Pfam" id="PF09336">
    <property type="entry name" value="Vps4_C"/>
    <property type="match status" value="1"/>
</dbReference>
<gene>
    <name evidence="12" type="ORF">PHET_04832</name>
</gene>
<evidence type="ECO:0000256" key="5">
    <source>
        <dbReference type="ARBA" id="ARBA00023054"/>
    </source>
</evidence>
<dbReference type="Gene3D" id="3.40.50.300">
    <property type="entry name" value="P-loop containing nucleotide triphosphate hydrolases"/>
    <property type="match status" value="1"/>
</dbReference>
<dbReference type="InterPro" id="IPR003960">
    <property type="entry name" value="ATPase_AAA_CS"/>
</dbReference>
<evidence type="ECO:0000256" key="10">
    <source>
        <dbReference type="RuleBase" id="RU003651"/>
    </source>
</evidence>
<keyword evidence="6" id="KW-0472">Membrane</keyword>
<dbReference type="OrthoDB" id="10251136at2759"/>
<evidence type="ECO:0000259" key="11">
    <source>
        <dbReference type="SMART" id="SM00382"/>
    </source>
</evidence>
<protein>
    <recommendedName>
        <fullName evidence="9">microtubule-severing ATPase</fullName>
        <ecNumber evidence="9">5.6.1.1</ecNumber>
    </recommendedName>
</protein>
<dbReference type="GO" id="GO:0005874">
    <property type="term" value="C:microtubule"/>
    <property type="evidence" value="ECO:0007669"/>
    <property type="project" value="UniProtKB-KW"/>
</dbReference>
<dbReference type="EMBL" id="LUCH01002614">
    <property type="protein sequence ID" value="KAF5401230.1"/>
    <property type="molecule type" value="Genomic_DNA"/>
</dbReference>
<evidence type="ECO:0000256" key="6">
    <source>
        <dbReference type="ARBA" id="ARBA00023136"/>
    </source>
</evidence>
<comment type="caution">
    <text evidence="12">The sequence shown here is derived from an EMBL/GenBank/DDBJ whole genome shotgun (WGS) entry which is preliminary data.</text>
</comment>
<dbReference type="Pfam" id="PF17862">
    <property type="entry name" value="AAA_lid_3"/>
    <property type="match status" value="1"/>
</dbReference>
<evidence type="ECO:0000256" key="9">
    <source>
        <dbReference type="ARBA" id="ARBA00038871"/>
    </source>
</evidence>
<evidence type="ECO:0000313" key="12">
    <source>
        <dbReference type="EMBL" id="KAF5401230.1"/>
    </source>
</evidence>
<dbReference type="Proteomes" id="UP000748531">
    <property type="component" value="Unassembled WGS sequence"/>
</dbReference>
<dbReference type="EC" id="5.6.1.1" evidence="9"/>
<dbReference type="CDD" id="cd19509">
    <property type="entry name" value="RecA-like_VPS4-like"/>
    <property type="match status" value="1"/>
</dbReference>
<dbReference type="InterPro" id="IPR050304">
    <property type="entry name" value="MT-severing_AAA_ATPase"/>
</dbReference>
<keyword evidence="4 10" id="KW-0067">ATP-binding</keyword>
<dbReference type="FunFam" id="1.10.8.60:FF:000022">
    <property type="entry name" value="Fidgetin like 1"/>
    <property type="match status" value="1"/>
</dbReference>
<keyword evidence="2" id="KW-0493">Microtubule</keyword>
<dbReference type="Pfam" id="PF00004">
    <property type="entry name" value="AAA"/>
    <property type="match status" value="1"/>
</dbReference>
<dbReference type="SUPFAM" id="SSF116846">
    <property type="entry name" value="MIT domain"/>
    <property type="match status" value="1"/>
</dbReference>
<evidence type="ECO:0000256" key="8">
    <source>
        <dbReference type="ARBA" id="ARBA00036378"/>
    </source>
</evidence>
<dbReference type="PROSITE" id="PS00674">
    <property type="entry name" value="AAA"/>
    <property type="match status" value="1"/>
</dbReference>
<dbReference type="InterPro" id="IPR027417">
    <property type="entry name" value="P-loop_NTPase"/>
</dbReference>
<dbReference type="InterPro" id="IPR003959">
    <property type="entry name" value="ATPase_AAA_core"/>
</dbReference>
<keyword evidence="13" id="KW-1185">Reference proteome</keyword>
<evidence type="ECO:0000313" key="13">
    <source>
        <dbReference type="Proteomes" id="UP000748531"/>
    </source>
</evidence>
<organism evidence="12 13">
    <name type="scientific">Paragonimus heterotremus</name>
    <dbReference type="NCBI Taxonomy" id="100268"/>
    <lineage>
        <taxon>Eukaryota</taxon>
        <taxon>Metazoa</taxon>
        <taxon>Spiralia</taxon>
        <taxon>Lophotrochozoa</taxon>
        <taxon>Platyhelminthes</taxon>
        <taxon>Trematoda</taxon>
        <taxon>Digenea</taxon>
        <taxon>Plagiorchiida</taxon>
        <taxon>Troglotremata</taxon>
        <taxon>Troglotrematidae</taxon>
        <taxon>Paragonimus</taxon>
    </lineage>
</organism>
<accession>A0A8J4WRI3</accession>
<dbReference type="InterPro" id="IPR003593">
    <property type="entry name" value="AAA+_ATPase"/>
</dbReference>
<dbReference type="GO" id="GO:0016887">
    <property type="term" value="F:ATP hydrolysis activity"/>
    <property type="evidence" value="ECO:0007669"/>
    <property type="project" value="InterPro"/>
</dbReference>
<dbReference type="PANTHER" id="PTHR23074:SF86">
    <property type="entry name" value="SPASTIN"/>
    <property type="match status" value="1"/>
</dbReference>
<keyword evidence="7" id="KW-0413">Isomerase</keyword>
<dbReference type="AlphaFoldDB" id="A0A8J4WRI3"/>
<sequence>MPSDDYSVAKHLLSSAITAEDRGEFGKARKCYTDAVTRFGKVIQTSSDTTVLTRSREFYQNAVERIKYIVLFLLASDEKHKHNPVVLKPTSSVTKHHRNGRVLPDKETLKKELKNVNDAAVDRILKEVLEDCSSLTLDDVAGNERAKQILNEAVILPTLRPELFTGLRSPTRGVLLFGPPGNGKTMLVRFPTKVAKAIACESNCVFFNISAASLLSKWVGESENLVRTLFVIARHTQPSIIFLDEVDSLLTARRSDNSHEVSRRVLTQLLSEMDGVGSDNERVLILAATNRPGELDDAALRRFPRRIYIRMPDANARLALLRALLDKNTKHTLSENDMQKIASLTEGYSASDLKELAKEAALQPIRDIDSTKLRTVSPQAIRPINLSDFIHSLNNVRPSLASSSLAAYEKWNSQFGESTNENRSTSANATRSSVGKLFSNPLSLM</sequence>
<dbReference type="PANTHER" id="PTHR23074">
    <property type="entry name" value="AAA DOMAIN-CONTAINING"/>
    <property type="match status" value="1"/>
</dbReference>
<name>A0A8J4WRI3_9TREM</name>
<reference evidence="12" key="1">
    <citation type="submission" date="2019-05" db="EMBL/GenBank/DDBJ databases">
        <title>Annotation for the trematode Paragonimus heterotremus.</title>
        <authorList>
            <person name="Choi Y.-J."/>
        </authorList>
    </citation>
    <scope>NUCLEOTIDE SEQUENCE</scope>
    <source>
        <strain evidence="12">LC</strain>
    </source>
</reference>
<dbReference type="InterPro" id="IPR015415">
    <property type="entry name" value="Spast_Vps4_C"/>
</dbReference>
<dbReference type="GO" id="GO:0005524">
    <property type="term" value="F:ATP binding"/>
    <property type="evidence" value="ECO:0007669"/>
    <property type="project" value="UniProtKB-KW"/>
</dbReference>
<dbReference type="SMART" id="SM00382">
    <property type="entry name" value="AAA"/>
    <property type="match status" value="1"/>
</dbReference>
<comment type="similarity">
    <text evidence="1 10">Belongs to the AAA ATPase family.</text>
</comment>
<evidence type="ECO:0000256" key="7">
    <source>
        <dbReference type="ARBA" id="ARBA00023235"/>
    </source>
</evidence>
<evidence type="ECO:0000256" key="2">
    <source>
        <dbReference type="ARBA" id="ARBA00022701"/>
    </source>
</evidence>
<dbReference type="GO" id="GO:0008568">
    <property type="term" value="F:microtubule severing ATPase activity"/>
    <property type="evidence" value="ECO:0007669"/>
    <property type="project" value="UniProtKB-EC"/>
</dbReference>
<dbReference type="FunFam" id="3.40.50.300:FF:001025">
    <property type="entry name" value="ATPase family, AAA domain-containing 2B"/>
    <property type="match status" value="1"/>
</dbReference>
<evidence type="ECO:0000256" key="4">
    <source>
        <dbReference type="ARBA" id="ARBA00022840"/>
    </source>
</evidence>
<evidence type="ECO:0000256" key="3">
    <source>
        <dbReference type="ARBA" id="ARBA00022741"/>
    </source>
</evidence>
<comment type="catalytic activity">
    <reaction evidence="8">
        <text>n ATP + n H2O + a microtubule = n ADP + n phosphate + (n+1) alpha/beta tubulin heterodimers.</text>
        <dbReference type="EC" id="5.6.1.1"/>
    </reaction>
</comment>
<dbReference type="SUPFAM" id="SSF52540">
    <property type="entry name" value="P-loop containing nucleoside triphosphate hydrolases"/>
    <property type="match status" value="1"/>
</dbReference>
<evidence type="ECO:0000256" key="1">
    <source>
        <dbReference type="ARBA" id="ARBA00006914"/>
    </source>
</evidence>
<keyword evidence="5" id="KW-0175">Coiled coil</keyword>
<keyword evidence="3 10" id="KW-0547">Nucleotide-binding</keyword>
<feature type="domain" description="AAA+ ATPase" evidence="11">
    <location>
        <begin position="170"/>
        <end position="313"/>
    </location>
</feature>
<proteinExistence type="inferred from homology"/>